<name>L8P464_STRVR</name>
<dbReference type="Proteomes" id="UP000011205">
    <property type="component" value="Unassembled WGS sequence"/>
</dbReference>
<accession>L8P464</accession>
<organism evidence="1 2">
    <name type="scientific">Streptomyces viridochromogenes Tue57</name>
    <dbReference type="NCBI Taxonomy" id="1160705"/>
    <lineage>
        <taxon>Bacteria</taxon>
        <taxon>Bacillati</taxon>
        <taxon>Actinomycetota</taxon>
        <taxon>Actinomycetes</taxon>
        <taxon>Kitasatosporales</taxon>
        <taxon>Streptomycetaceae</taxon>
        <taxon>Streptomyces</taxon>
    </lineage>
</organism>
<gene>
    <name evidence="1" type="ORF">STVIR_8146</name>
</gene>
<sequence length="44" mass="4912">MTAEQTCLRRIGTVIVVWPPSRHVCDDGTYQEQLVKAPARRTAG</sequence>
<evidence type="ECO:0000313" key="2">
    <source>
        <dbReference type="Proteomes" id="UP000011205"/>
    </source>
</evidence>
<proteinExistence type="predicted"/>
<protein>
    <submittedName>
        <fullName evidence="1">Uncharacterized protein</fullName>
    </submittedName>
</protein>
<dbReference type="EMBL" id="AMLP01000259">
    <property type="protein sequence ID" value="ELS50923.1"/>
    <property type="molecule type" value="Genomic_DNA"/>
</dbReference>
<comment type="caution">
    <text evidence="1">The sequence shown here is derived from an EMBL/GenBank/DDBJ whole genome shotgun (WGS) entry which is preliminary data.</text>
</comment>
<reference evidence="1 2" key="1">
    <citation type="journal article" date="2013" name="Genome Announc.">
        <title>Draft Genome Sequence of Streptomyces viridochromogenes Strain Tu57, Producer of Avilamycin.</title>
        <authorList>
            <person name="Gruning B.A."/>
            <person name="Erxleben A."/>
            <person name="Hahnlein A."/>
            <person name="Gunther S."/>
        </authorList>
    </citation>
    <scope>NUCLEOTIDE SEQUENCE [LARGE SCALE GENOMIC DNA]</scope>
    <source>
        <strain evidence="1 2">Tue57</strain>
    </source>
</reference>
<evidence type="ECO:0000313" key="1">
    <source>
        <dbReference type="EMBL" id="ELS50923.1"/>
    </source>
</evidence>
<dbReference type="AlphaFoldDB" id="L8P464"/>